<organism evidence="1 2">
    <name type="scientific">Photorhabdus luminescens subsp. mexicana</name>
    <dbReference type="NCBI Taxonomy" id="2100167"/>
    <lineage>
        <taxon>Bacteria</taxon>
        <taxon>Pseudomonadati</taxon>
        <taxon>Pseudomonadota</taxon>
        <taxon>Gammaproteobacteria</taxon>
        <taxon>Enterobacterales</taxon>
        <taxon>Morganellaceae</taxon>
        <taxon>Photorhabdus</taxon>
    </lineage>
</organism>
<comment type="caution">
    <text evidence="1">The sequence shown here is derived from an EMBL/GenBank/DDBJ whole genome shotgun (WGS) entry which is preliminary data.</text>
</comment>
<evidence type="ECO:0000313" key="2">
    <source>
        <dbReference type="Proteomes" id="UP000295550"/>
    </source>
</evidence>
<dbReference type="AlphaFoldDB" id="A0A4R4ITY4"/>
<accession>A0A4R4ITY4</accession>
<protein>
    <submittedName>
        <fullName evidence="1">Uncharacterized protein</fullName>
    </submittedName>
</protein>
<evidence type="ECO:0000313" key="1">
    <source>
        <dbReference type="EMBL" id="TDB44290.1"/>
    </source>
</evidence>
<dbReference type="Proteomes" id="UP000295550">
    <property type="component" value="Unassembled WGS sequence"/>
</dbReference>
<dbReference type="EMBL" id="PUJX01000037">
    <property type="protein sequence ID" value="TDB44290.1"/>
    <property type="molecule type" value="Genomic_DNA"/>
</dbReference>
<dbReference type="RefSeq" id="WP_132348283.1">
    <property type="nucleotide sequence ID" value="NZ_CAWOLF010000037.1"/>
</dbReference>
<reference evidence="1 2" key="1">
    <citation type="journal article" date="2019" name="Int. J. Syst. Evol. Microbiol.">
        <title>Photorhabdus khanii subsp. guanajuatensis subsp. nov., isolated from Heterorhabditis atacamensis, and Photorhabdus luminescens subsp. mexicana subsp. nov., isolated from Heterorhabditis mexicana entomopathogenic nematodes.</title>
        <authorList>
            <person name="Machado R.A.R."/>
            <person name="Bruno P."/>
            <person name="Arce C.C.M."/>
            <person name="Liechti N."/>
            <person name="Kohler A."/>
            <person name="Bernal J."/>
            <person name="Bruggmann R."/>
            <person name="Turlings T.C.J."/>
        </authorList>
    </citation>
    <scope>NUCLEOTIDE SEQUENCE [LARGE SCALE GENOMIC DNA]</scope>
    <source>
        <strain evidence="1 2">MEX47-22</strain>
    </source>
</reference>
<proteinExistence type="predicted"/>
<gene>
    <name evidence="1" type="ORF">C5468_22485</name>
</gene>
<sequence length="181" mass="18935">MVNFAIECVVVENNLLTVKKNDALIKALDDQKAGKNLLEASQNIVRLTNEDKDSNVLLGKYRSGKLDEKGKLELATLLNQYGSGLQTEYGFSGKEAAAAIQNLVKGGASVATAADAKAYNEALSYLKMHSVHSGQATIGTDALMALPGMPGTLIRGSLVAGGSYQAGTGIGQVINGEYSRG</sequence>
<name>A0A4R4ITY4_PHOLU</name>